<keyword evidence="11" id="KW-0547">Nucleotide-binding</keyword>
<dbReference type="Pfam" id="PF02518">
    <property type="entry name" value="HATPase_c"/>
    <property type="match status" value="1"/>
</dbReference>
<dbReference type="GO" id="GO:0006817">
    <property type="term" value="P:phosphate ion transport"/>
    <property type="evidence" value="ECO:0007669"/>
    <property type="project" value="UniProtKB-KW"/>
</dbReference>
<evidence type="ECO:0000256" key="1">
    <source>
        <dbReference type="ARBA" id="ARBA00000085"/>
    </source>
</evidence>
<evidence type="ECO:0000313" key="22">
    <source>
        <dbReference type="Proteomes" id="UP000554837"/>
    </source>
</evidence>
<comment type="function">
    <text evidence="17">Member of the two-component regulatory system PhoR/PhoB involved in the phosphate regulon genes expression. PhoR may function as a membrane-associated protein kinase that phosphorylates PhoB in response to environmental signals.</text>
</comment>
<feature type="domain" description="PAS" evidence="20">
    <location>
        <begin position="101"/>
        <end position="141"/>
    </location>
</feature>
<dbReference type="GO" id="GO:0005886">
    <property type="term" value="C:plasma membrane"/>
    <property type="evidence" value="ECO:0007669"/>
    <property type="project" value="UniProtKB-SubCell"/>
</dbReference>
<dbReference type="Pfam" id="PF13188">
    <property type="entry name" value="PAS_8"/>
    <property type="match status" value="1"/>
</dbReference>
<dbReference type="PRINTS" id="PR00344">
    <property type="entry name" value="BCTRLSENSOR"/>
</dbReference>
<keyword evidence="7" id="KW-0597">Phosphoprotein</keyword>
<keyword evidence="10 18" id="KW-0812">Transmembrane</keyword>
<evidence type="ECO:0000313" key="21">
    <source>
        <dbReference type="EMBL" id="MBB5204154.1"/>
    </source>
</evidence>
<evidence type="ECO:0000256" key="5">
    <source>
        <dbReference type="ARBA" id="ARBA00022448"/>
    </source>
</evidence>
<keyword evidence="5" id="KW-0813">Transport</keyword>
<dbReference type="CDD" id="cd00082">
    <property type="entry name" value="HisKA"/>
    <property type="match status" value="1"/>
</dbReference>
<dbReference type="SUPFAM" id="SSF55785">
    <property type="entry name" value="PYP-like sensor domain (PAS domain)"/>
    <property type="match status" value="1"/>
</dbReference>
<evidence type="ECO:0000256" key="15">
    <source>
        <dbReference type="ARBA" id="ARBA00023012"/>
    </source>
</evidence>
<dbReference type="InterPro" id="IPR003661">
    <property type="entry name" value="HisK_dim/P_dom"/>
</dbReference>
<keyword evidence="16 18" id="KW-0472">Membrane</keyword>
<dbReference type="PANTHER" id="PTHR45453:SF1">
    <property type="entry name" value="PHOSPHATE REGULON SENSOR PROTEIN PHOR"/>
    <property type="match status" value="1"/>
</dbReference>
<comment type="caution">
    <text evidence="21">The sequence shown here is derived from an EMBL/GenBank/DDBJ whole genome shotgun (WGS) entry which is preliminary data.</text>
</comment>
<evidence type="ECO:0000256" key="3">
    <source>
        <dbReference type="ARBA" id="ARBA00012438"/>
    </source>
</evidence>
<comment type="catalytic activity">
    <reaction evidence="1">
        <text>ATP + protein L-histidine = ADP + protein N-phospho-L-histidine.</text>
        <dbReference type="EC" id="2.7.13.3"/>
    </reaction>
</comment>
<dbReference type="EMBL" id="JACHHO010000001">
    <property type="protein sequence ID" value="MBB5204154.1"/>
    <property type="molecule type" value="Genomic_DNA"/>
</dbReference>
<proteinExistence type="predicted"/>
<keyword evidence="15" id="KW-0902">Two-component regulatory system</keyword>
<dbReference type="SMART" id="SM00388">
    <property type="entry name" value="HisKA"/>
    <property type="match status" value="1"/>
</dbReference>
<dbReference type="GO" id="GO:0000155">
    <property type="term" value="F:phosphorelay sensor kinase activity"/>
    <property type="evidence" value="ECO:0007669"/>
    <property type="project" value="InterPro"/>
</dbReference>
<dbReference type="RefSeq" id="WP_246071395.1">
    <property type="nucleotide sequence ID" value="NZ_CP040709.1"/>
</dbReference>
<keyword evidence="22" id="KW-1185">Reference proteome</keyword>
<dbReference type="PROSITE" id="PS50112">
    <property type="entry name" value="PAS"/>
    <property type="match status" value="1"/>
</dbReference>
<feature type="transmembrane region" description="Helical" evidence="18">
    <location>
        <begin position="34"/>
        <end position="53"/>
    </location>
</feature>
<evidence type="ECO:0000259" key="20">
    <source>
        <dbReference type="PROSITE" id="PS50112"/>
    </source>
</evidence>
<comment type="subcellular location">
    <subcellularLocation>
        <location evidence="2">Cell inner membrane</location>
        <topology evidence="2">Multi-pass membrane protein</topology>
    </subcellularLocation>
</comment>
<keyword evidence="6" id="KW-1003">Cell membrane</keyword>
<dbReference type="InterPro" id="IPR035965">
    <property type="entry name" value="PAS-like_dom_sf"/>
</dbReference>
<organism evidence="21 22">
    <name type="scientific">Inhella inkyongensis</name>
    <dbReference type="NCBI Taxonomy" id="392593"/>
    <lineage>
        <taxon>Bacteria</taxon>
        <taxon>Pseudomonadati</taxon>
        <taxon>Pseudomonadota</taxon>
        <taxon>Betaproteobacteria</taxon>
        <taxon>Burkholderiales</taxon>
        <taxon>Sphaerotilaceae</taxon>
        <taxon>Inhella</taxon>
    </lineage>
</organism>
<dbReference type="SUPFAM" id="SSF47384">
    <property type="entry name" value="Homodimeric domain of signal transducing histidine kinase"/>
    <property type="match status" value="1"/>
</dbReference>
<dbReference type="Pfam" id="PF00512">
    <property type="entry name" value="HisKA"/>
    <property type="match status" value="1"/>
</dbReference>
<reference evidence="21 22" key="1">
    <citation type="submission" date="2020-08" db="EMBL/GenBank/DDBJ databases">
        <title>Genomic Encyclopedia of Type Strains, Phase IV (KMG-IV): sequencing the most valuable type-strain genomes for metagenomic binning, comparative biology and taxonomic classification.</title>
        <authorList>
            <person name="Goeker M."/>
        </authorList>
    </citation>
    <scope>NUCLEOTIDE SEQUENCE [LARGE SCALE GENOMIC DNA]</scope>
    <source>
        <strain evidence="21 22">DSM 23958</strain>
    </source>
</reference>
<protein>
    <recommendedName>
        <fullName evidence="4">Phosphate regulon sensor protein PhoR</fullName>
        <ecNumber evidence="3">2.7.13.3</ecNumber>
    </recommendedName>
</protein>
<evidence type="ECO:0000256" key="9">
    <source>
        <dbReference type="ARBA" id="ARBA00022679"/>
    </source>
</evidence>
<dbReference type="PANTHER" id="PTHR45453">
    <property type="entry name" value="PHOSPHATE REGULON SENSOR PROTEIN PHOR"/>
    <property type="match status" value="1"/>
</dbReference>
<dbReference type="InterPro" id="IPR014310">
    <property type="entry name" value="Sig_transdc_His_kinase_PhoR"/>
</dbReference>
<dbReference type="GO" id="GO:0005524">
    <property type="term" value="F:ATP binding"/>
    <property type="evidence" value="ECO:0007669"/>
    <property type="project" value="UniProtKB-KW"/>
</dbReference>
<evidence type="ECO:0000256" key="18">
    <source>
        <dbReference type="SAM" id="Phobius"/>
    </source>
</evidence>
<dbReference type="EC" id="2.7.13.3" evidence="3"/>
<keyword evidence="14 18" id="KW-1133">Transmembrane helix</keyword>
<evidence type="ECO:0000256" key="8">
    <source>
        <dbReference type="ARBA" id="ARBA00022592"/>
    </source>
</evidence>
<dbReference type="SMART" id="SM00091">
    <property type="entry name" value="PAS"/>
    <property type="match status" value="1"/>
</dbReference>
<dbReference type="Gene3D" id="3.30.450.20">
    <property type="entry name" value="PAS domain"/>
    <property type="match status" value="1"/>
</dbReference>
<evidence type="ECO:0000256" key="16">
    <source>
        <dbReference type="ARBA" id="ARBA00023136"/>
    </source>
</evidence>
<dbReference type="InterPro" id="IPR000014">
    <property type="entry name" value="PAS"/>
</dbReference>
<dbReference type="GO" id="GO:0004721">
    <property type="term" value="F:phosphoprotein phosphatase activity"/>
    <property type="evidence" value="ECO:0007669"/>
    <property type="project" value="TreeGrafter"/>
</dbReference>
<evidence type="ECO:0000256" key="11">
    <source>
        <dbReference type="ARBA" id="ARBA00022741"/>
    </source>
</evidence>
<evidence type="ECO:0000256" key="12">
    <source>
        <dbReference type="ARBA" id="ARBA00022777"/>
    </source>
</evidence>
<dbReference type="GO" id="GO:0016036">
    <property type="term" value="P:cellular response to phosphate starvation"/>
    <property type="evidence" value="ECO:0007669"/>
    <property type="project" value="TreeGrafter"/>
</dbReference>
<dbReference type="SUPFAM" id="SSF55874">
    <property type="entry name" value="ATPase domain of HSP90 chaperone/DNA topoisomerase II/histidine kinase"/>
    <property type="match status" value="1"/>
</dbReference>
<dbReference type="InterPro" id="IPR005467">
    <property type="entry name" value="His_kinase_dom"/>
</dbReference>
<dbReference type="InterPro" id="IPR050351">
    <property type="entry name" value="BphY/WalK/GraS-like"/>
</dbReference>
<evidence type="ECO:0000256" key="6">
    <source>
        <dbReference type="ARBA" id="ARBA00022475"/>
    </source>
</evidence>
<accession>A0A840S5S2</accession>
<keyword evidence="9 21" id="KW-0808">Transferase</keyword>
<dbReference type="FunFam" id="1.10.287.130:FF:000008">
    <property type="entry name" value="Two-component sensor histidine kinase"/>
    <property type="match status" value="1"/>
</dbReference>
<evidence type="ECO:0000256" key="14">
    <source>
        <dbReference type="ARBA" id="ARBA00022989"/>
    </source>
</evidence>
<dbReference type="InterPro" id="IPR036890">
    <property type="entry name" value="HATPase_C_sf"/>
</dbReference>
<dbReference type="PROSITE" id="PS50109">
    <property type="entry name" value="HIS_KIN"/>
    <property type="match status" value="1"/>
</dbReference>
<evidence type="ECO:0000256" key="2">
    <source>
        <dbReference type="ARBA" id="ARBA00004429"/>
    </source>
</evidence>
<dbReference type="Gene3D" id="1.10.287.130">
    <property type="match status" value="1"/>
</dbReference>
<dbReference type="AlphaFoldDB" id="A0A840S5S2"/>
<dbReference type="InterPro" id="IPR004358">
    <property type="entry name" value="Sig_transdc_His_kin-like_C"/>
</dbReference>
<evidence type="ECO:0000256" key="17">
    <source>
        <dbReference type="ARBA" id="ARBA00025207"/>
    </source>
</evidence>
<dbReference type="FunFam" id="3.30.565.10:FF:000006">
    <property type="entry name" value="Sensor histidine kinase WalK"/>
    <property type="match status" value="1"/>
</dbReference>
<dbReference type="SMART" id="SM00387">
    <property type="entry name" value="HATPase_c"/>
    <property type="match status" value="1"/>
</dbReference>
<dbReference type="Proteomes" id="UP000554837">
    <property type="component" value="Unassembled WGS sequence"/>
</dbReference>
<keyword evidence="12 21" id="KW-0418">Kinase</keyword>
<name>A0A840S5S2_9BURK</name>
<dbReference type="InterPro" id="IPR003594">
    <property type="entry name" value="HATPase_dom"/>
</dbReference>
<evidence type="ECO:0000256" key="7">
    <source>
        <dbReference type="ARBA" id="ARBA00022553"/>
    </source>
</evidence>
<evidence type="ECO:0000256" key="10">
    <source>
        <dbReference type="ARBA" id="ARBA00022692"/>
    </source>
</evidence>
<keyword evidence="13" id="KW-0067">ATP-binding</keyword>
<feature type="domain" description="Histidine kinase" evidence="19">
    <location>
        <begin position="215"/>
        <end position="432"/>
    </location>
</feature>
<keyword evidence="8" id="KW-0592">Phosphate transport</keyword>
<dbReference type="NCBIfam" id="TIGR02966">
    <property type="entry name" value="phoR_proteo"/>
    <property type="match status" value="1"/>
</dbReference>
<evidence type="ECO:0000256" key="4">
    <source>
        <dbReference type="ARBA" id="ARBA00019665"/>
    </source>
</evidence>
<dbReference type="Gene3D" id="3.30.565.10">
    <property type="entry name" value="Histidine kinase-like ATPase, C-terminal domain"/>
    <property type="match status" value="1"/>
</dbReference>
<gene>
    <name evidence="21" type="ORF">HNQ51_001447</name>
</gene>
<sequence length="434" mass="48332">MLRMGLRPALVSILVACASLLPLAVPQIEERSWLAAIVAASLTAAILVWVGGWRRHLLLQWLRNPQAEAPDAVARAWGDVALRIERLQAQSRKDTQRERERLEDFLQAIEASPNGVLLLDAGAQIVWLNTQAADHFGLDPKRDLRQHITNLVRQPAFGRYLQIDDQDQVLSLQTHEGRSLAIQLRHYGEGARLLLSQDVSDRERTEAMRRDFVANVSHEIRTPLAALIGFVESMATLPLQEHERARVLELMRQQSNRMQSLVQDLLTLARLEGSPRPAPDQWWRLGDLLDLVRAEAESLSQGRHQFAWPSTALDVELAGVESEAHSAIANLLSNAVRYTPEQGQISLSVERLPDAGLMIRVSDSGPGIAAEHLPRLTERFYRVDGSRSRATGGTGLGLSIVKHVCQRHGGQLRIESEPGKGSVFSLVWPAVRVR</sequence>
<dbReference type="InterPro" id="IPR036097">
    <property type="entry name" value="HisK_dim/P_sf"/>
</dbReference>
<evidence type="ECO:0000256" key="13">
    <source>
        <dbReference type="ARBA" id="ARBA00022840"/>
    </source>
</evidence>
<evidence type="ECO:0000259" key="19">
    <source>
        <dbReference type="PROSITE" id="PS50109"/>
    </source>
</evidence>